<keyword evidence="2 3" id="KW-0143">Chaperone</keyword>
<dbReference type="EMBL" id="FPKU01000001">
    <property type="protein sequence ID" value="SFZ82984.1"/>
    <property type="molecule type" value="Genomic_DNA"/>
</dbReference>
<feature type="signal peptide" evidence="4">
    <location>
        <begin position="1"/>
        <end position="22"/>
    </location>
</feature>
<keyword evidence="6" id="KW-1185">Reference proteome</keyword>
<organism evidence="5 6">
    <name type="scientific">Devosia enhydra</name>
    <dbReference type="NCBI Taxonomy" id="665118"/>
    <lineage>
        <taxon>Bacteria</taxon>
        <taxon>Pseudomonadati</taxon>
        <taxon>Pseudomonadota</taxon>
        <taxon>Alphaproteobacteria</taxon>
        <taxon>Hyphomicrobiales</taxon>
        <taxon>Devosiaceae</taxon>
        <taxon>Devosia</taxon>
    </lineage>
</organism>
<evidence type="ECO:0000256" key="2">
    <source>
        <dbReference type="ARBA" id="ARBA00023186"/>
    </source>
</evidence>
<comment type="function">
    <text evidence="3">Required for maturation of urease via the functional incorporation of the urease nickel metallocenter.</text>
</comment>
<evidence type="ECO:0000256" key="1">
    <source>
        <dbReference type="ARBA" id="ARBA00022988"/>
    </source>
</evidence>
<evidence type="ECO:0000256" key="4">
    <source>
        <dbReference type="SAM" id="SignalP"/>
    </source>
</evidence>
<dbReference type="Pfam" id="PF01730">
    <property type="entry name" value="UreF"/>
    <property type="match status" value="1"/>
</dbReference>
<comment type="subcellular location">
    <subcellularLocation>
        <location evidence="3">Cytoplasm</location>
    </subcellularLocation>
</comment>
<evidence type="ECO:0000313" key="6">
    <source>
        <dbReference type="Proteomes" id="UP000183447"/>
    </source>
</evidence>
<accession>A0A1K2HWG5</accession>
<comment type="subunit">
    <text evidence="3">UreD, UreF and UreG form a complex that acts as a GTP-hydrolysis-dependent molecular chaperone, activating the urease apoprotein by helping to assemble the nickel containing metallocenter of UreC. The UreE protein probably delivers the nickel.</text>
</comment>
<keyword evidence="1 3" id="KW-0996">Nickel insertion</keyword>
<reference evidence="5 6" key="1">
    <citation type="submission" date="2016-11" db="EMBL/GenBank/DDBJ databases">
        <authorList>
            <person name="Jaros S."/>
            <person name="Januszkiewicz K."/>
            <person name="Wedrychowicz H."/>
        </authorList>
    </citation>
    <scope>NUCLEOTIDE SEQUENCE [LARGE SCALE GENOMIC DNA]</scope>
    <source>
        <strain evidence="5 6">ATCC 23634</strain>
    </source>
</reference>
<dbReference type="Proteomes" id="UP000183447">
    <property type="component" value="Unassembled WGS sequence"/>
</dbReference>
<dbReference type="GO" id="GO:0005737">
    <property type="term" value="C:cytoplasm"/>
    <property type="evidence" value="ECO:0007669"/>
    <property type="project" value="UniProtKB-SubCell"/>
</dbReference>
<keyword evidence="3" id="KW-0963">Cytoplasm</keyword>
<sequence>MSAPLQKLLAWLSPAFPIGAFAWSAGLESAIAEGAVSDSATTRNWIETALRVGGLRTDATLCARAWDAAARAEDLAAIADLAIALVPAAERLAETIAMGEAFATAARAWPSDVFARLPRPCPYPVAVGAIGAAHDVPREAAITAFLAATVHGQISVAVRLVPIGQTDGLRILAALEPVIAEIAAEAAATALDDIGAMGYAADIAQMRHETQTTRIFRS</sequence>
<dbReference type="STRING" id="665118.SAMN02983003_1391"/>
<dbReference type="PANTHER" id="PTHR33620:SF1">
    <property type="entry name" value="UREASE ACCESSORY PROTEIN F"/>
    <property type="match status" value="1"/>
</dbReference>
<evidence type="ECO:0000256" key="3">
    <source>
        <dbReference type="HAMAP-Rule" id="MF_01385"/>
    </source>
</evidence>
<keyword evidence="4" id="KW-0732">Signal</keyword>
<dbReference type="HAMAP" id="MF_01385">
    <property type="entry name" value="UreF"/>
    <property type="match status" value="1"/>
</dbReference>
<dbReference type="InterPro" id="IPR002639">
    <property type="entry name" value="UreF"/>
</dbReference>
<protein>
    <recommendedName>
        <fullName evidence="3">Urease accessory protein UreF</fullName>
    </recommendedName>
</protein>
<name>A0A1K2HWG5_9HYPH</name>
<feature type="chain" id="PRO_5012046580" description="Urease accessory protein UreF" evidence="4">
    <location>
        <begin position="23"/>
        <end position="218"/>
    </location>
</feature>
<dbReference type="GO" id="GO:0016151">
    <property type="term" value="F:nickel cation binding"/>
    <property type="evidence" value="ECO:0007669"/>
    <property type="project" value="UniProtKB-UniRule"/>
</dbReference>
<proteinExistence type="inferred from homology"/>
<dbReference type="PANTHER" id="PTHR33620">
    <property type="entry name" value="UREASE ACCESSORY PROTEIN F"/>
    <property type="match status" value="1"/>
</dbReference>
<dbReference type="AlphaFoldDB" id="A0A1K2HWG5"/>
<comment type="similarity">
    <text evidence="3">Belongs to the UreF family.</text>
</comment>
<dbReference type="InterPro" id="IPR038277">
    <property type="entry name" value="UreF_sf"/>
</dbReference>
<dbReference type="OrthoDB" id="9798772at2"/>
<dbReference type="Gene3D" id="1.10.4190.10">
    <property type="entry name" value="Urease accessory protein UreF"/>
    <property type="match status" value="1"/>
</dbReference>
<dbReference type="RefSeq" id="WP_072340162.1">
    <property type="nucleotide sequence ID" value="NZ_FPKU01000001.1"/>
</dbReference>
<evidence type="ECO:0000313" key="5">
    <source>
        <dbReference type="EMBL" id="SFZ82984.1"/>
    </source>
</evidence>
<dbReference type="PIRSF" id="PIRSF009467">
    <property type="entry name" value="Ureas_acces_UreF"/>
    <property type="match status" value="1"/>
</dbReference>
<gene>
    <name evidence="3" type="primary">ureF</name>
    <name evidence="5" type="ORF">SAMN02983003_1391</name>
</gene>